<keyword evidence="2" id="KW-1185">Reference proteome</keyword>
<protein>
    <submittedName>
        <fullName evidence="1">Uncharacterized protein</fullName>
    </submittedName>
</protein>
<evidence type="ECO:0000313" key="1">
    <source>
        <dbReference type="EMBL" id="KAJ7739235.1"/>
    </source>
</evidence>
<name>A0AAD7IBB3_9AGAR</name>
<gene>
    <name evidence="1" type="ORF">DFH07DRAFT_965784</name>
</gene>
<dbReference type="AlphaFoldDB" id="A0AAD7IBB3"/>
<sequence length="60" mass="6511">MSTQANPFATYEESTSAILVVCKAWLRVSTPLLYRVVTLGDSSKKLRVEGGFGTFMHGTG</sequence>
<organism evidence="1 2">
    <name type="scientific">Mycena maculata</name>
    <dbReference type="NCBI Taxonomy" id="230809"/>
    <lineage>
        <taxon>Eukaryota</taxon>
        <taxon>Fungi</taxon>
        <taxon>Dikarya</taxon>
        <taxon>Basidiomycota</taxon>
        <taxon>Agaricomycotina</taxon>
        <taxon>Agaricomycetes</taxon>
        <taxon>Agaricomycetidae</taxon>
        <taxon>Agaricales</taxon>
        <taxon>Marasmiineae</taxon>
        <taxon>Mycenaceae</taxon>
        <taxon>Mycena</taxon>
    </lineage>
</organism>
<evidence type="ECO:0000313" key="2">
    <source>
        <dbReference type="Proteomes" id="UP001215280"/>
    </source>
</evidence>
<dbReference type="EMBL" id="JARJLG010000133">
    <property type="protein sequence ID" value="KAJ7739235.1"/>
    <property type="molecule type" value="Genomic_DNA"/>
</dbReference>
<comment type="caution">
    <text evidence="1">The sequence shown here is derived from an EMBL/GenBank/DDBJ whole genome shotgun (WGS) entry which is preliminary data.</text>
</comment>
<accession>A0AAD7IBB3</accession>
<dbReference type="Proteomes" id="UP001215280">
    <property type="component" value="Unassembled WGS sequence"/>
</dbReference>
<reference evidence="1" key="1">
    <citation type="submission" date="2023-03" db="EMBL/GenBank/DDBJ databases">
        <title>Massive genome expansion in bonnet fungi (Mycena s.s.) driven by repeated elements and novel gene families across ecological guilds.</title>
        <authorList>
            <consortium name="Lawrence Berkeley National Laboratory"/>
            <person name="Harder C.B."/>
            <person name="Miyauchi S."/>
            <person name="Viragh M."/>
            <person name="Kuo A."/>
            <person name="Thoen E."/>
            <person name="Andreopoulos B."/>
            <person name="Lu D."/>
            <person name="Skrede I."/>
            <person name="Drula E."/>
            <person name="Henrissat B."/>
            <person name="Morin E."/>
            <person name="Kohler A."/>
            <person name="Barry K."/>
            <person name="LaButti K."/>
            <person name="Morin E."/>
            <person name="Salamov A."/>
            <person name="Lipzen A."/>
            <person name="Mereny Z."/>
            <person name="Hegedus B."/>
            <person name="Baldrian P."/>
            <person name="Stursova M."/>
            <person name="Weitz H."/>
            <person name="Taylor A."/>
            <person name="Grigoriev I.V."/>
            <person name="Nagy L.G."/>
            <person name="Martin F."/>
            <person name="Kauserud H."/>
        </authorList>
    </citation>
    <scope>NUCLEOTIDE SEQUENCE</scope>
    <source>
        <strain evidence="1">CBHHK188m</strain>
    </source>
</reference>
<proteinExistence type="predicted"/>